<keyword evidence="1" id="KW-1277">Toxin-antitoxin system</keyword>
<proteinExistence type="predicted"/>
<dbReference type="OrthoDB" id="7030467at2"/>
<dbReference type="NCBIfam" id="TIGR02385">
    <property type="entry name" value="RelE_StbE"/>
    <property type="match status" value="1"/>
</dbReference>
<accession>N1ZVX2</accession>
<feature type="active site" description="Proton donor" evidence="2">
    <location>
        <position position="92"/>
    </location>
</feature>
<dbReference type="GO" id="GO:0004521">
    <property type="term" value="F:RNA endonuclease activity"/>
    <property type="evidence" value="ECO:0007669"/>
    <property type="project" value="TreeGrafter"/>
</dbReference>
<dbReference type="GO" id="GO:0006415">
    <property type="term" value="P:translational termination"/>
    <property type="evidence" value="ECO:0007669"/>
    <property type="project" value="TreeGrafter"/>
</dbReference>
<evidence type="ECO:0000313" key="4">
    <source>
        <dbReference type="Proteomes" id="UP000012589"/>
    </source>
</evidence>
<dbReference type="PATRIC" id="fig|1235802.3.peg.5013"/>
<dbReference type="PIRSF" id="PIRSF006156">
    <property type="entry name" value="YafQ"/>
    <property type="match status" value="1"/>
</dbReference>
<evidence type="ECO:0000256" key="2">
    <source>
        <dbReference type="PIRSR" id="PIRSR006156-1"/>
    </source>
</evidence>
<dbReference type="AlphaFoldDB" id="N1ZVX2"/>
<sequence length="98" mass="11174">MGQSGGIAILKVKDSGQFKKDYKRCLKRGLNMNLLKSVVAILAFPSVLPIKNQDHELKGNYKGFKECHIAPNWLLIYRYNGEYLELSRTGTHSDLFDE</sequence>
<reference evidence="3 4" key="1">
    <citation type="journal article" date="2014" name="Genome Announc.">
        <title>Draft genome sequences of the altered schaedler flora, a defined bacterial community from gnotobiotic mice.</title>
        <authorList>
            <person name="Wannemuehler M.J."/>
            <person name="Overstreet A.M."/>
            <person name="Ward D.V."/>
            <person name="Phillips G.J."/>
        </authorList>
    </citation>
    <scope>NUCLEOTIDE SEQUENCE [LARGE SCALE GENOMIC DNA]</scope>
    <source>
        <strain evidence="3 4">ASF492</strain>
    </source>
</reference>
<dbReference type="SUPFAM" id="SSF143011">
    <property type="entry name" value="RelE-like"/>
    <property type="match status" value="1"/>
</dbReference>
<comment type="caution">
    <text evidence="3">The sequence shown here is derived from an EMBL/GenBank/DDBJ whole genome shotgun (WGS) entry which is preliminary data.</text>
</comment>
<dbReference type="Proteomes" id="UP000012589">
    <property type="component" value="Unassembled WGS sequence"/>
</dbReference>
<protein>
    <submittedName>
        <fullName evidence="3">RelE/StbE family addiction module toxin</fullName>
    </submittedName>
</protein>
<dbReference type="STRING" id="1235802.C823_04760"/>
<dbReference type="EMBL" id="AQFT01000136">
    <property type="protein sequence ID" value="EMZ21187.1"/>
    <property type="molecule type" value="Genomic_DNA"/>
</dbReference>
<dbReference type="Pfam" id="PF15738">
    <property type="entry name" value="YafQ_toxin"/>
    <property type="match status" value="1"/>
</dbReference>
<dbReference type="PANTHER" id="PTHR40588:SF1">
    <property type="entry name" value="MRNA INTERFERASE TOXIN YAFQ"/>
    <property type="match status" value="1"/>
</dbReference>
<evidence type="ECO:0000313" key="3">
    <source>
        <dbReference type="EMBL" id="EMZ21187.1"/>
    </source>
</evidence>
<name>N1ZVX2_9FIRM</name>
<evidence type="ECO:0000256" key="1">
    <source>
        <dbReference type="ARBA" id="ARBA00022649"/>
    </source>
</evidence>
<keyword evidence="4" id="KW-1185">Reference proteome</keyword>
<dbReference type="InterPro" id="IPR035093">
    <property type="entry name" value="RelE/ParE_toxin_dom_sf"/>
</dbReference>
<gene>
    <name evidence="3" type="ORF">C823_04760</name>
</gene>
<dbReference type="PANTHER" id="PTHR40588">
    <property type="entry name" value="MRNA INTERFERASE TOXIN YAFQ"/>
    <property type="match status" value="1"/>
</dbReference>
<dbReference type="GO" id="GO:0006402">
    <property type="term" value="P:mRNA catabolic process"/>
    <property type="evidence" value="ECO:0007669"/>
    <property type="project" value="TreeGrafter"/>
</dbReference>
<dbReference type="Gene3D" id="3.30.2310.20">
    <property type="entry name" value="RelE-like"/>
    <property type="match status" value="1"/>
</dbReference>
<dbReference type="eggNOG" id="COG3041">
    <property type="taxonomic scope" value="Bacteria"/>
</dbReference>
<dbReference type="HOGENOM" id="CLU_161929_4_1_9"/>
<organism evidence="3 4">
    <name type="scientific">Eubacterium plexicaudatum ASF492</name>
    <dbReference type="NCBI Taxonomy" id="1235802"/>
    <lineage>
        <taxon>Bacteria</taxon>
        <taxon>Bacillati</taxon>
        <taxon>Bacillota</taxon>
        <taxon>Clostridia</taxon>
        <taxon>Eubacteriales</taxon>
        <taxon>Eubacteriaceae</taxon>
        <taxon>Eubacterium</taxon>
    </lineage>
</organism>
<dbReference type="InterPro" id="IPR004386">
    <property type="entry name" value="Toxin_YafQ-like"/>
</dbReference>
<dbReference type="InterPro" id="IPR007712">
    <property type="entry name" value="RelE/ParE_toxin"/>
</dbReference>